<evidence type="ECO:0000313" key="2">
    <source>
        <dbReference type="Proteomes" id="UP000188836"/>
    </source>
</evidence>
<sequence>MPSQHRYPAAIYRADPELRQRVRLAVEQVDSNVNSHIVAFFRWLVHDTDEFPPRPSEPVPQPDFETS</sequence>
<accession>A0A1W0BP63</accession>
<evidence type="ECO:0000313" key="1">
    <source>
        <dbReference type="EMBL" id="ONM47539.1"/>
    </source>
</evidence>
<keyword evidence="2" id="KW-1185">Reference proteome</keyword>
<reference evidence="1 2" key="1">
    <citation type="journal article" date="2016" name="Antonie Van Leeuwenhoek">
        <title>Nocardia donostiensis sp. nov., isolated from human respiratory specimens.</title>
        <authorList>
            <person name="Ercibengoa M."/>
            <person name="Bell M."/>
            <person name="Marimon J.M."/>
            <person name="Humrighouse B."/>
            <person name="Klenk H.P."/>
            <person name="Potter G."/>
            <person name="Perez-Trallero E."/>
        </authorList>
    </citation>
    <scope>NUCLEOTIDE SEQUENCE [LARGE SCALE GENOMIC DNA]</scope>
    <source>
        <strain evidence="1 2">X1655</strain>
    </source>
</reference>
<proteinExistence type="predicted"/>
<dbReference type="AlphaFoldDB" id="A0A1W0BP63"/>
<gene>
    <name evidence="1" type="ORF">B0T46_16650</name>
</gene>
<dbReference type="EMBL" id="MUMY01000014">
    <property type="protein sequence ID" value="ONM47539.1"/>
    <property type="molecule type" value="Genomic_DNA"/>
</dbReference>
<dbReference type="RefSeq" id="WP_077118226.1">
    <property type="nucleotide sequence ID" value="NZ_LOKT01000006.1"/>
</dbReference>
<name>A0A1W0BP63_9NOCA</name>
<organism evidence="1 2">
    <name type="scientific">Nocardia donostiensis</name>
    <dbReference type="NCBI Taxonomy" id="1538463"/>
    <lineage>
        <taxon>Bacteria</taxon>
        <taxon>Bacillati</taxon>
        <taxon>Actinomycetota</taxon>
        <taxon>Actinomycetes</taxon>
        <taxon>Mycobacteriales</taxon>
        <taxon>Nocardiaceae</taxon>
        <taxon>Nocardia</taxon>
    </lineage>
</organism>
<comment type="caution">
    <text evidence="1">The sequence shown here is derived from an EMBL/GenBank/DDBJ whole genome shotgun (WGS) entry which is preliminary data.</text>
</comment>
<dbReference type="Proteomes" id="UP000188836">
    <property type="component" value="Unassembled WGS sequence"/>
</dbReference>
<protein>
    <submittedName>
        <fullName evidence="1">Uncharacterized protein</fullName>
    </submittedName>
</protein>
<dbReference type="OrthoDB" id="4628990at2"/>
<dbReference type="STRING" id="1538463.B0T36_10655"/>